<sequence>MMKRMEWSSSENSEELSPLGKFRRTLSSSEFSEGRSSSEFSEKLHSLGIFRGKKVPRKSPRNICSSVFSDKHSEEYFVETSEDWTIGIPSVFSEETSDELRVLGVSSEFCYLGIPSEFSDRIPRKYEIPRRYFRGLVSSVCPRNSVIPTTYRRFFPSVSRCFLVVIEYLL</sequence>
<dbReference type="EMBL" id="LR031570">
    <property type="protein sequence ID" value="VDC71544.1"/>
    <property type="molecule type" value="Genomic_DNA"/>
</dbReference>
<evidence type="ECO:0000313" key="2">
    <source>
        <dbReference type="EMBL" id="VDC71544.1"/>
    </source>
</evidence>
<reference evidence="2" key="1">
    <citation type="submission" date="2018-11" db="EMBL/GenBank/DDBJ databases">
        <authorList>
            <consortium name="Genoscope - CEA"/>
            <person name="William W."/>
        </authorList>
    </citation>
    <scope>NUCLEOTIDE SEQUENCE</scope>
</reference>
<gene>
    <name evidence="2" type="ORF">BRAA05T21258Z</name>
</gene>
<name>A0A3P5Z6Q1_BRACM</name>
<accession>A0A3P5Z6Q1</accession>
<feature type="region of interest" description="Disordered" evidence="1">
    <location>
        <begin position="1"/>
        <end position="20"/>
    </location>
</feature>
<feature type="compositionally biased region" description="Low complexity" evidence="1">
    <location>
        <begin position="7"/>
        <end position="17"/>
    </location>
</feature>
<proteinExistence type="predicted"/>
<dbReference type="AlphaFoldDB" id="A0A3P5Z6Q1"/>
<protein>
    <submittedName>
        <fullName evidence="2">Uncharacterized protein</fullName>
    </submittedName>
</protein>
<organism evidence="2">
    <name type="scientific">Brassica campestris</name>
    <name type="common">Field mustard</name>
    <dbReference type="NCBI Taxonomy" id="3711"/>
    <lineage>
        <taxon>Eukaryota</taxon>
        <taxon>Viridiplantae</taxon>
        <taxon>Streptophyta</taxon>
        <taxon>Embryophyta</taxon>
        <taxon>Tracheophyta</taxon>
        <taxon>Spermatophyta</taxon>
        <taxon>Magnoliopsida</taxon>
        <taxon>eudicotyledons</taxon>
        <taxon>Gunneridae</taxon>
        <taxon>Pentapetalae</taxon>
        <taxon>rosids</taxon>
        <taxon>malvids</taxon>
        <taxon>Brassicales</taxon>
        <taxon>Brassicaceae</taxon>
        <taxon>Brassiceae</taxon>
        <taxon>Brassica</taxon>
    </lineage>
</organism>
<evidence type="ECO:0000256" key="1">
    <source>
        <dbReference type="SAM" id="MobiDB-lite"/>
    </source>
</evidence>